<dbReference type="SUPFAM" id="SSF50916">
    <property type="entry name" value="Rap30/74 interaction domains"/>
    <property type="match status" value="1"/>
</dbReference>
<evidence type="ECO:0000313" key="11">
    <source>
        <dbReference type="Proteomes" id="UP001497497"/>
    </source>
</evidence>
<dbReference type="Pfam" id="PF05793">
    <property type="entry name" value="TFIIF_alpha"/>
    <property type="match status" value="1"/>
</dbReference>
<keyword evidence="3 8" id="KW-0805">Transcription regulation</keyword>
<feature type="compositionally biased region" description="Basic and acidic residues" evidence="9">
    <location>
        <begin position="424"/>
        <end position="436"/>
    </location>
</feature>
<dbReference type="GO" id="GO:0001096">
    <property type="term" value="F:TFIIF-class transcription factor complex binding"/>
    <property type="evidence" value="ECO:0007669"/>
    <property type="project" value="TreeGrafter"/>
</dbReference>
<sequence>MNPKTSFTKQTMDGSQHDHLSVRGGESVRQNAPPSAPSSISQEEFTVRIPRDTRRKFTMMKFGTGSSVDFSKIGEQPVKIERENNLKEYKTANDLDMLPKFGAGSEYGRDQKEESRRKKYGIMLKKYNPEDQPWHLKIGSGKQAKRYKGVREGTITENTSYYIFTKASDGAFEAFPVEEWYNFSPVLRYKYLNSEEAEEEYSRRDKTLNFFSIMVKKRLKKEEDHGDDDEEGKKGGKKSKKTKDLKQNIITFKCMGKIIYGVQGASKSHRTSLINFYHCSKAKKKKPKGGPKKAVKNSKKNSDDEAVEESDEGDFDDKEVDYMSDTGSSSSLSGLDAEDEKEKKYDEKGVDQEAGLRNILDSDAEDEDEEVGEKEDVEEEVEEKEEKKEEKKKADDDSSSSSSEDDSDLEKDAKLASAIFLQGGKKDKKEKREKQETSVAGESSQKADRRTPTPDKLKEKSVKRKAESSDGKSQPVKKHKSEDSSDGITEDAIRRYLMRKPMTTKGLLQKFKSKKLNMSNEKITHVIAQLLKKINPEKRTINKKLYLSLKKPE</sequence>
<evidence type="ECO:0000256" key="8">
    <source>
        <dbReference type="RuleBase" id="RU366044"/>
    </source>
</evidence>
<keyword evidence="4 8" id="KW-0238">DNA-binding</keyword>
<dbReference type="GO" id="GO:0016251">
    <property type="term" value="F:RNA polymerase II general transcription initiation factor activity"/>
    <property type="evidence" value="ECO:0007669"/>
    <property type="project" value="TreeGrafter"/>
</dbReference>
<keyword evidence="5 8" id="KW-0804">Transcription</keyword>
<dbReference type="PANTHER" id="PTHR13011">
    <property type="entry name" value="TFIIF-ALPHA"/>
    <property type="match status" value="1"/>
</dbReference>
<evidence type="ECO:0000313" key="10">
    <source>
        <dbReference type="EMBL" id="CAL1543840.1"/>
    </source>
</evidence>
<evidence type="ECO:0000256" key="9">
    <source>
        <dbReference type="SAM" id="MobiDB-lite"/>
    </source>
</evidence>
<gene>
    <name evidence="10" type="ORF">GSLYS_00017353001</name>
</gene>
<comment type="similarity">
    <text evidence="2 8">Belongs to the TFIIF alpha subunit family.</text>
</comment>
<evidence type="ECO:0000256" key="3">
    <source>
        <dbReference type="ARBA" id="ARBA00023015"/>
    </source>
</evidence>
<dbReference type="Proteomes" id="UP001497497">
    <property type="component" value="Unassembled WGS sequence"/>
</dbReference>
<feature type="compositionally biased region" description="Basic residues" evidence="9">
    <location>
        <begin position="282"/>
        <end position="299"/>
    </location>
</feature>
<keyword evidence="11" id="KW-1185">Reference proteome</keyword>
<name>A0AAV2IAK1_LYMST</name>
<feature type="compositionally biased region" description="Low complexity" evidence="9">
    <location>
        <begin position="324"/>
        <end position="335"/>
    </location>
</feature>
<feature type="region of interest" description="Disordered" evidence="9">
    <location>
        <begin position="1"/>
        <end position="52"/>
    </location>
</feature>
<feature type="compositionally biased region" description="Acidic residues" evidence="9">
    <location>
        <begin position="304"/>
        <end position="319"/>
    </location>
</feature>
<dbReference type="AlphaFoldDB" id="A0AAV2IAK1"/>
<evidence type="ECO:0000256" key="6">
    <source>
        <dbReference type="ARBA" id="ARBA00023242"/>
    </source>
</evidence>
<evidence type="ECO:0000256" key="2">
    <source>
        <dbReference type="ARBA" id="ARBA00005249"/>
    </source>
</evidence>
<proteinExistence type="inferred from homology"/>
<feature type="compositionally biased region" description="Basic and acidic residues" evidence="9">
    <location>
        <begin position="384"/>
        <end position="396"/>
    </location>
</feature>
<evidence type="ECO:0000256" key="7">
    <source>
        <dbReference type="ARBA" id="ARBA00025232"/>
    </source>
</evidence>
<comment type="subcellular location">
    <subcellularLocation>
        <location evidence="1 8">Nucleus</location>
    </subcellularLocation>
</comment>
<feature type="region of interest" description="Disordered" evidence="9">
    <location>
        <begin position="282"/>
        <end position="494"/>
    </location>
</feature>
<feature type="compositionally biased region" description="Polar residues" evidence="9">
    <location>
        <begin position="28"/>
        <end position="44"/>
    </location>
</feature>
<dbReference type="InterPro" id="IPR008851">
    <property type="entry name" value="TFIIF-alpha"/>
</dbReference>
<dbReference type="EMBL" id="CAXITT010000579">
    <property type="protein sequence ID" value="CAL1543840.1"/>
    <property type="molecule type" value="Genomic_DNA"/>
</dbReference>
<dbReference type="InterPro" id="IPR011039">
    <property type="entry name" value="TFIIF_interaction"/>
</dbReference>
<dbReference type="GO" id="GO:0005674">
    <property type="term" value="C:transcription factor TFIIF complex"/>
    <property type="evidence" value="ECO:0007669"/>
    <property type="project" value="TreeGrafter"/>
</dbReference>
<evidence type="ECO:0000256" key="1">
    <source>
        <dbReference type="ARBA" id="ARBA00004123"/>
    </source>
</evidence>
<dbReference type="GO" id="GO:0003677">
    <property type="term" value="F:DNA binding"/>
    <property type="evidence" value="ECO:0007669"/>
    <property type="project" value="UniProtKB-KW"/>
</dbReference>
<dbReference type="GO" id="GO:0006367">
    <property type="term" value="P:transcription initiation at RNA polymerase II promoter"/>
    <property type="evidence" value="ECO:0007669"/>
    <property type="project" value="InterPro"/>
</dbReference>
<dbReference type="InterPro" id="IPR036388">
    <property type="entry name" value="WH-like_DNA-bd_sf"/>
</dbReference>
<dbReference type="GO" id="GO:0032968">
    <property type="term" value="P:positive regulation of transcription elongation by RNA polymerase II"/>
    <property type="evidence" value="ECO:0007669"/>
    <property type="project" value="InterPro"/>
</dbReference>
<evidence type="ECO:0000256" key="5">
    <source>
        <dbReference type="ARBA" id="ARBA00023163"/>
    </source>
</evidence>
<reference evidence="10 11" key="1">
    <citation type="submission" date="2024-04" db="EMBL/GenBank/DDBJ databases">
        <authorList>
            <consortium name="Genoscope - CEA"/>
            <person name="William W."/>
        </authorList>
    </citation>
    <scope>NUCLEOTIDE SEQUENCE [LARGE SCALE GENOMIC DNA]</scope>
</reference>
<feature type="compositionally biased region" description="Acidic residues" evidence="9">
    <location>
        <begin position="362"/>
        <end position="383"/>
    </location>
</feature>
<dbReference type="InterPro" id="IPR036390">
    <property type="entry name" value="WH_DNA-bd_sf"/>
</dbReference>
<feature type="region of interest" description="Disordered" evidence="9">
    <location>
        <begin position="221"/>
        <end position="242"/>
    </location>
</feature>
<feature type="compositionally biased region" description="Basic and acidic residues" evidence="9">
    <location>
        <begin position="445"/>
        <end position="470"/>
    </location>
</feature>
<protein>
    <recommendedName>
        <fullName evidence="8">Transcription initiation factor IIF subunit alpha</fullName>
    </recommendedName>
</protein>
<feature type="compositionally biased region" description="Basic and acidic residues" evidence="9">
    <location>
        <begin position="340"/>
        <end position="351"/>
    </location>
</feature>
<accession>A0AAV2IAK1</accession>
<dbReference type="SUPFAM" id="SSF46785">
    <property type="entry name" value="Winged helix' DNA-binding domain"/>
    <property type="match status" value="1"/>
</dbReference>
<dbReference type="PANTHER" id="PTHR13011:SF0">
    <property type="entry name" value="GENERAL TRANSCRIPTION FACTOR IIF SUBUNIT 1"/>
    <property type="match status" value="1"/>
</dbReference>
<comment type="function">
    <text evidence="7 8">TFIIF is a general transcription initiation factor that binds to RNA polymerase II and helps to recruit it to the initiation complex in collaboration with TFIIB. It promotes transcription elongation.</text>
</comment>
<evidence type="ECO:0000256" key="4">
    <source>
        <dbReference type="ARBA" id="ARBA00023125"/>
    </source>
</evidence>
<feature type="compositionally biased region" description="Polar residues" evidence="9">
    <location>
        <begin position="1"/>
        <end position="14"/>
    </location>
</feature>
<organism evidence="10 11">
    <name type="scientific">Lymnaea stagnalis</name>
    <name type="common">Great pond snail</name>
    <name type="synonym">Helix stagnalis</name>
    <dbReference type="NCBI Taxonomy" id="6523"/>
    <lineage>
        <taxon>Eukaryota</taxon>
        <taxon>Metazoa</taxon>
        <taxon>Spiralia</taxon>
        <taxon>Lophotrochozoa</taxon>
        <taxon>Mollusca</taxon>
        <taxon>Gastropoda</taxon>
        <taxon>Heterobranchia</taxon>
        <taxon>Euthyneura</taxon>
        <taxon>Panpulmonata</taxon>
        <taxon>Hygrophila</taxon>
        <taxon>Lymnaeoidea</taxon>
        <taxon>Lymnaeidae</taxon>
        <taxon>Lymnaea</taxon>
    </lineage>
</organism>
<keyword evidence="6 8" id="KW-0539">Nucleus</keyword>
<dbReference type="Gene3D" id="1.10.10.10">
    <property type="entry name" value="Winged helix-like DNA-binding domain superfamily/Winged helix DNA-binding domain"/>
    <property type="match status" value="1"/>
</dbReference>
<comment type="caution">
    <text evidence="10">The sequence shown here is derived from an EMBL/GenBank/DDBJ whole genome shotgun (WGS) entry which is preliminary data.</text>
</comment>